<dbReference type="EMBL" id="REFJ01000002">
    <property type="protein sequence ID" value="RMA80942.1"/>
    <property type="molecule type" value="Genomic_DNA"/>
</dbReference>
<dbReference type="AlphaFoldDB" id="A0A3M0APJ5"/>
<name>A0A3M0APJ5_9GAMM</name>
<comment type="caution">
    <text evidence="2">The sequence shown here is derived from an EMBL/GenBank/DDBJ whole genome shotgun (WGS) entry which is preliminary data.</text>
</comment>
<evidence type="ECO:0000256" key="1">
    <source>
        <dbReference type="SAM" id="Phobius"/>
    </source>
</evidence>
<keyword evidence="1" id="KW-0812">Transmembrane</keyword>
<evidence type="ECO:0000313" key="2">
    <source>
        <dbReference type="EMBL" id="RMA80942.1"/>
    </source>
</evidence>
<keyword evidence="3" id="KW-1185">Reference proteome</keyword>
<protein>
    <submittedName>
        <fullName evidence="2">Uncharacterized protein</fullName>
    </submittedName>
</protein>
<keyword evidence="1" id="KW-0472">Membrane</keyword>
<dbReference type="Proteomes" id="UP000267187">
    <property type="component" value="Unassembled WGS sequence"/>
</dbReference>
<sequence length="90" mass="10248">MTAEINGFSIPVSFLTTYVFVSMIISVIIVLVLTRSLTKSVRVVCCFIAVILCFSLYGQWVYLAFMSLFSFFLSEHNNRRQSAPYRSSES</sequence>
<proteinExistence type="predicted"/>
<reference evidence="2 3" key="1">
    <citation type="submission" date="2018-10" db="EMBL/GenBank/DDBJ databases">
        <title>Genomic Encyclopedia of Type Strains, Phase IV (KMG-IV): sequencing the most valuable type-strain genomes for metagenomic binning, comparative biology and taxonomic classification.</title>
        <authorList>
            <person name="Goeker M."/>
        </authorList>
    </citation>
    <scope>NUCLEOTIDE SEQUENCE [LARGE SCALE GENOMIC DNA]</scope>
    <source>
        <strain evidence="2 3">DSM 25080</strain>
    </source>
</reference>
<keyword evidence="1" id="KW-1133">Transmembrane helix</keyword>
<feature type="transmembrane region" description="Helical" evidence="1">
    <location>
        <begin position="12"/>
        <end position="33"/>
    </location>
</feature>
<accession>A0A3M0APJ5</accession>
<organism evidence="2 3">
    <name type="scientific">Umboniibacter marinipuniceus</name>
    <dbReference type="NCBI Taxonomy" id="569599"/>
    <lineage>
        <taxon>Bacteria</taxon>
        <taxon>Pseudomonadati</taxon>
        <taxon>Pseudomonadota</taxon>
        <taxon>Gammaproteobacteria</taxon>
        <taxon>Cellvibrionales</taxon>
        <taxon>Cellvibrionaceae</taxon>
        <taxon>Umboniibacter</taxon>
    </lineage>
</organism>
<feature type="transmembrane region" description="Helical" evidence="1">
    <location>
        <begin position="45"/>
        <end position="73"/>
    </location>
</feature>
<evidence type="ECO:0000313" key="3">
    <source>
        <dbReference type="Proteomes" id="UP000267187"/>
    </source>
</evidence>
<gene>
    <name evidence="2" type="ORF">DFR27_0731</name>
</gene>